<dbReference type="GO" id="GO:0005789">
    <property type="term" value="C:endoplasmic reticulum membrane"/>
    <property type="evidence" value="ECO:0007669"/>
    <property type="project" value="UniProtKB-SubCell"/>
</dbReference>
<organism evidence="7 8">
    <name type="scientific">Arthrobotrys musiformis</name>
    <dbReference type="NCBI Taxonomy" id="47236"/>
    <lineage>
        <taxon>Eukaryota</taxon>
        <taxon>Fungi</taxon>
        <taxon>Dikarya</taxon>
        <taxon>Ascomycota</taxon>
        <taxon>Pezizomycotina</taxon>
        <taxon>Orbiliomycetes</taxon>
        <taxon>Orbiliales</taxon>
        <taxon>Orbiliaceae</taxon>
        <taxon>Arthrobotrys</taxon>
    </lineage>
</organism>
<keyword evidence="8" id="KW-1185">Reference proteome</keyword>
<dbReference type="Proteomes" id="UP001370758">
    <property type="component" value="Unassembled WGS sequence"/>
</dbReference>
<reference evidence="7 8" key="1">
    <citation type="submission" date="2023-08" db="EMBL/GenBank/DDBJ databases">
        <authorList>
            <person name="Palmer J.M."/>
        </authorList>
    </citation>
    <scope>NUCLEOTIDE SEQUENCE [LARGE SCALE GENOMIC DNA]</scope>
    <source>
        <strain evidence="7 8">TWF481</strain>
    </source>
</reference>
<evidence type="ECO:0000256" key="6">
    <source>
        <dbReference type="SAM" id="Phobius"/>
    </source>
</evidence>
<dbReference type="EMBL" id="JAVHJL010000007">
    <property type="protein sequence ID" value="KAK6500443.1"/>
    <property type="molecule type" value="Genomic_DNA"/>
</dbReference>
<dbReference type="InterPro" id="IPR024512">
    <property type="entry name" value="Ser_palmitoyltrfase_ssu-like"/>
</dbReference>
<evidence type="ECO:0000256" key="1">
    <source>
        <dbReference type="ARBA" id="ARBA00004477"/>
    </source>
</evidence>
<comment type="subcellular location">
    <subcellularLocation>
        <location evidence="1">Endoplasmic reticulum membrane</location>
        <topology evidence="1">Multi-pass membrane protein</topology>
    </subcellularLocation>
</comment>
<keyword evidence="2 6" id="KW-0812">Transmembrane</keyword>
<accession>A0AAV9W3S8</accession>
<evidence type="ECO:0000313" key="8">
    <source>
        <dbReference type="Proteomes" id="UP001370758"/>
    </source>
</evidence>
<evidence type="ECO:0000256" key="4">
    <source>
        <dbReference type="ARBA" id="ARBA00022989"/>
    </source>
</evidence>
<keyword evidence="3" id="KW-0256">Endoplasmic reticulum</keyword>
<dbReference type="Pfam" id="PF11779">
    <property type="entry name" value="SPT_ssu-like"/>
    <property type="match status" value="1"/>
</dbReference>
<evidence type="ECO:0000256" key="3">
    <source>
        <dbReference type="ARBA" id="ARBA00022824"/>
    </source>
</evidence>
<keyword evidence="4 6" id="KW-1133">Transmembrane helix</keyword>
<gene>
    <name evidence="7" type="ORF">TWF481_010787</name>
</gene>
<keyword evidence="5 6" id="KW-0472">Membrane</keyword>
<feature type="transmembrane region" description="Helical" evidence="6">
    <location>
        <begin position="40"/>
        <end position="61"/>
    </location>
</feature>
<evidence type="ECO:0000256" key="2">
    <source>
        <dbReference type="ARBA" id="ARBA00022692"/>
    </source>
</evidence>
<evidence type="ECO:0008006" key="9">
    <source>
        <dbReference type="Google" id="ProtNLM"/>
    </source>
</evidence>
<sequence>MTTTLSTPPRRRMRRNWLQRQFLLFEVTFGSFVMSPGEKLAFYAFLILFLTFLTTTVALYLPLHLRTIFRRLVFYLFGDDGVRGDVLGYPYNAGFVEVLGHGNGNMVVDKPPGVSIGHGEVKSYMG</sequence>
<dbReference type="AlphaFoldDB" id="A0AAV9W3S8"/>
<evidence type="ECO:0000313" key="7">
    <source>
        <dbReference type="EMBL" id="KAK6500443.1"/>
    </source>
</evidence>
<protein>
    <recommendedName>
        <fullName evidence="9">Pseudouridine synthase RsuA/RluA-like domain-containing protein</fullName>
    </recommendedName>
</protein>
<proteinExistence type="predicted"/>
<evidence type="ECO:0000256" key="5">
    <source>
        <dbReference type="ARBA" id="ARBA00023136"/>
    </source>
</evidence>
<name>A0AAV9W3S8_9PEZI</name>
<comment type="caution">
    <text evidence="7">The sequence shown here is derived from an EMBL/GenBank/DDBJ whole genome shotgun (WGS) entry which is preliminary data.</text>
</comment>